<evidence type="ECO:0000259" key="1">
    <source>
        <dbReference type="Pfam" id="PF23210"/>
    </source>
</evidence>
<dbReference type="PANTHER" id="PTHR23120">
    <property type="entry name" value="MAESTRO-RELATED HEAT DOMAIN-CONTAINING"/>
    <property type="match status" value="1"/>
</dbReference>
<proteinExistence type="predicted"/>
<evidence type="ECO:0000313" key="3">
    <source>
        <dbReference type="Proteomes" id="UP000287033"/>
    </source>
</evidence>
<feature type="domain" description="MROH2B-like HEAT-repeats" evidence="1">
    <location>
        <begin position="26"/>
        <end position="94"/>
    </location>
</feature>
<dbReference type="InterPro" id="IPR055408">
    <property type="entry name" value="HEAT_MROH2B-like"/>
</dbReference>
<dbReference type="Proteomes" id="UP000287033">
    <property type="component" value="Unassembled WGS sequence"/>
</dbReference>
<dbReference type="PANTHER" id="PTHR23120:SF0">
    <property type="entry name" value="MAESTRO HEAT-LIKE REPEAT FAMILY MEMBER 1"/>
    <property type="match status" value="1"/>
</dbReference>
<protein>
    <recommendedName>
        <fullName evidence="1">MROH2B-like HEAT-repeats domain-containing protein</fullName>
    </recommendedName>
</protein>
<gene>
    <name evidence="2" type="ORF">chiPu_0023459</name>
</gene>
<dbReference type="OrthoDB" id="1884734at2759"/>
<reference evidence="2 3" key="1">
    <citation type="journal article" date="2018" name="Nat. Ecol. Evol.">
        <title>Shark genomes provide insights into elasmobranch evolution and the origin of vertebrates.</title>
        <authorList>
            <person name="Hara Y"/>
            <person name="Yamaguchi K"/>
            <person name="Onimaru K"/>
            <person name="Kadota M"/>
            <person name="Koyanagi M"/>
            <person name="Keeley SD"/>
            <person name="Tatsumi K"/>
            <person name="Tanaka K"/>
            <person name="Motone F"/>
            <person name="Kageyama Y"/>
            <person name="Nozu R"/>
            <person name="Adachi N"/>
            <person name="Nishimura O"/>
            <person name="Nakagawa R"/>
            <person name="Tanegashima C"/>
            <person name="Kiyatake I"/>
            <person name="Matsumoto R"/>
            <person name="Murakumo K"/>
            <person name="Nishida K"/>
            <person name="Terakita A"/>
            <person name="Kuratani S"/>
            <person name="Sato K"/>
            <person name="Hyodo S Kuraku.S."/>
        </authorList>
    </citation>
    <scope>NUCLEOTIDE SEQUENCE [LARGE SCALE GENOMIC DNA]</scope>
</reference>
<dbReference type="InterPro" id="IPR045206">
    <property type="entry name" value="Maestro_heat-like_prot"/>
</dbReference>
<dbReference type="STRING" id="137246.A0A401TBG4"/>
<accession>A0A401TBG4</accession>
<organism evidence="2 3">
    <name type="scientific">Chiloscyllium punctatum</name>
    <name type="common">Brownbanded bambooshark</name>
    <name type="synonym">Hemiscyllium punctatum</name>
    <dbReference type="NCBI Taxonomy" id="137246"/>
    <lineage>
        <taxon>Eukaryota</taxon>
        <taxon>Metazoa</taxon>
        <taxon>Chordata</taxon>
        <taxon>Craniata</taxon>
        <taxon>Vertebrata</taxon>
        <taxon>Chondrichthyes</taxon>
        <taxon>Elasmobranchii</taxon>
        <taxon>Galeomorphii</taxon>
        <taxon>Galeoidea</taxon>
        <taxon>Orectolobiformes</taxon>
        <taxon>Hemiscylliidae</taxon>
        <taxon>Chiloscyllium</taxon>
    </lineage>
</organism>
<dbReference type="AlphaFoldDB" id="A0A401TBG4"/>
<dbReference type="GO" id="GO:0005737">
    <property type="term" value="C:cytoplasm"/>
    <property type="evidence" value="ECO:0007669"/>
    <property type="project" value="TreeGrafter"/>
</dbReference>
<dbReference type="Pfam" id="PF23210">
    <property type="entry name" value="HEAT_Maestro_2"/>
    <property type="match status" value="1"/>
</dbReference>
<name>A0A401TBG4_CHIPU</name>
<evidence type="ECO:0000313" key="2">
    <source>
        <dbReference type="EMBL" id="GCC40001.1"/>
    </source>
</evidence>
<feature type="non-terminal residue" evidence="2">
    <location>
        <position position="120"/>
    </location>
</feature>
<sequence length="120" mass="13527">MDGLGSGSFLCVSSIFSLGYSARGGYDLTIKLSLMKSISLIARAIYANEQNNSYNFTRKRELLVYMQDLIKLEPMDVLRTPIRQHAMLTCSHLLYPLCPHTAPLGYFSRSCSSDYNLTYP</sequence>
<keyword evidence="3" id="KW-1185">Reference proteome</keyword>
<dbReference type="EMBL" id="BEZZ01021145">
    <property type="protein sequence ID" value="GCC40001.1"/>
    <property type="molecule type" value="Genomic_DNA"/>
</dbReference>
<comment type="caution">
    <text evidence="2">The sequence shown here is derived from an EMBL/GenBank/DDBJ whole genome shotgun (WGS) entry which is preliminary data.</text>
</comment>